<gene>
    <name evidence="7" type="ORF">RMSM_01273</name>
</gene>
<accession>M5S2E7</accession>
<dbReference type="InterPro" id="IPR009056">
    <property type="entry name" value="Cyt_c-like_dom"/>
</dbReference>
<dbReference type="InterPro" id="IPR011041">
    <property type="entry name" value="Quinoprot_gluc/sorb_DH_b-prop"/>
</dbReference>
<evidence type="ECO:0000256" key="1">
    <source>
        <dbReference type="ARBA" id="ARBA00022617"/>
    </source>
</evidence>
<evidence type="ECO:0000256" key="3">
    <source>
        <dbReference type="ARBA" id="ARBA00023004"/>
    </source>
</evidence>
<reference evidence="7 8" key="1">
    <citation type="journal article" date="2013" name="Mar. Genomics">
        <title>Expression of sulfatases in Rhodopirellula baltica and the diversity of sulfatases in the genus Rhodopirellula.</title>
        <authorList>
            <person name="Wegner C.E."/>
            <person name="Richter-Heitmann T."/>
            <person name="Klindworth A."/>
            <person name="Klockow C."/>
            <person name="Richter M."/>
            <person name="Achstetter T."/>
            <person name="Glockner F.O."/>
            <person name="Harder J."/>
        </authorList>
    </citation>
    <scope>NUCLEOTIDE SEQUENCE [LARGE SCALE GENOMIC DNA]</scope>
    <source>
        <strain evidence="7 8">SM1</strain>
    </source>
</reference>
<dbReference type="InterPro" id="IPR013428">
    <property type="entry name" value="Membrane-bound_put_N"/>
</dbReference>
<dbReference type="Gene3D" id="1.10.760.10">
    <property type="entry name" value="Cytochrome c-like domain"/>
    <property type="match status" value="1"/>
</dbReference>
<dbReference type="NCBIfam" id="TIGR02603">
    <property type="entry name" value="CxxCH_TIGR02603"/>
    <property type="match status" value="1"/>
</dbReference>
<dbReference type="RefSeq" id="WP_008692918.1">
    <property type="nucleotide sequence ID" value="NZ_ANOG01000190.1"/>
</dbReference>
<evidence type="ECO:0000256" key="5">
    <source>
        <dbReference type="SAM" id="MobiDB-lite"/>
    </source>
</evidence>
<evidence type="ECO:0000313" key="8">
    <source>
        <dbReference type="Proteomes" id="UP000011991"/>
    </source>
</evidence>
<dbReference type="EMBL" id="ANOG01000190">
    <property type="protein sequence ID" value="EMI21797.1"/>
    <property type="molecule type" value="Genomic_DNA"/>
</dbReference>
<dbReference type="SUPFAM" id="SSF50952">
    <property type="entry name" value="Soluble quinoprotein glucose dehydrogenase"/>
    <property type="match status" value="1"/>
</dbReference>
<dbReference type="PROSITE" id="PS51007">
    <property type="entry name" value="CYTC"/>
    <property type="match status" value="1"/>
</dbReference>
<dbReference type="AlphaFoldDB" id="M5S2E7"/>
<sequence>MQKFLDRPVRTCFIVLAAACGLVVDAAAGQRESDQAVVESLLRLGPKGVELVRENPGVQAGVDRYLESHKGQRSYLNVVSKLELSGHADGLASFLTPDIDGSLQAEAIRLLIRNGGLDVLAKVLSKDDEAAVLVAGGLGLVNNKESRDLLKSLVIGRSSSALKIAATAGLGRAKTGQEFLLQLARNGDLPSECKFPAYNAMMTSANEAIRSEAEKLLKPEPTTTGETLPPIRQLVRRRGDGKNGKLVFNGKGTCGNCHKVHGKGKEVGPDLSEIGSKLSREAMYVAILNPNAGISHNYEQYSILTVDGLVLNGLLVSETDNEITLKTAEGVERTTTQDDVEEFIKRDVSLMPENLHKSMSVQELLDLVDYLVLLKKKDEKGFHELGDVATGELKPASREAADATEGIDVADGLAVKLFSSEPDLFSPSNIDVDHLGRVWVCEVVNYRHFRNPYNEVREEGDRILVLEDTDGNGQCDKQTVFYQGRDVDSAHGICVLGDRVIVSAGDSIFALAETDGDLKADDKQVLFTGISGADHDHGIHAVVPGPDGKLYFNFGNEGHQLKGPDGKPVVDRSGREAADSGKPYRQGMVFRCDPDGSNVETLGWNFRNPWELCVDSFGTIWQSDNDDDGNRATRINYVMQHGNYGYVDEVSGARWSAPRTGMHDDVSLRHWHLNDPGVVPNVLQTGAGSPTGIMFYEGDLLPREYRNGLIHCDPGPNSVRVYSLSARGAGYNASQAGMVEGTRDKWFRPVDVSAAPDGSLFIADWYDPGVGGHRMGDTKRGRLFRVTPSSLKDQYSVPKLIYESVDGAIAALRSPNTSARYLAAKTLREMGTKAESALHSFYTEEVRPELRARALWVLGSIDARKYVQLAMANELPDLRVVGVRIAVQHGLDVTTVLKDVMNDPSPKVRRELALSLHGLNSKAAAEMWARLAVGHRAGDRWYLEALGIGADGNSKNCFDAWKTLAGQEWNSAAGREIVWRMRSPDACELLAELIGGEDVNTVEQLKYFRAFDFHPNSPSKQAALVDLATRPSRTASGK</sequence>
<dbReference type="InterPro" id="IPR013427">
    <property type="entry name" value="Haem-bd_dom_put"/>
</dbReference>
<evidence type="ECO:0000259" key="6">
    <source>
        <dbReference type="PROSITE" id="PS51007"/>
    </source>
</evidence>
<dbReference type="Pfam" id="PF23500">
    <property type="entry name" value="DUF7133"/>
    <property type="match status" value="1"/>
</dbReference>
<dbReference type="Gene3D" id="2.120.10.30">
    <property type="entry name" value="TolB, C-terminal domain"/>
    <property type="match status" value="1"/>
</dbReference>
<dbReference type="GO" id="GO:0020037">
    <property type="term" value="F:heme binding"/>
    <property type="evidence" value="ECO:0007669"/>
    <property type="project" value="InterPro"/>
</dbReference>
<comment type="caution">
    <text evidence="7">The sequence shown here is derived from an EMBL/GenBank/DDBJ whole genome shotgun (WGS) entry which is preliminary data.</text>
</comment>
<keyword evidence="2 4" id="KW-0479">Metal-binding</keyword>
<evidence type="ECO:0000256" key="2">
    <source>
        <dbReference type="ARBA" id="ARBA00022723"/>
    </source>
</evidence>
<dbReference type="InterPro" id="IPR011989">
    <property type="entry name" value="ARM-like"/>
</dbReference>
<evidence type="ECO:0000256" key="4">
    <source>
        <dbReference type="PROSITE-ProRule" id="PRU00433"/>
    </source>
</evidence>
<organism evidence="7 8">
    <name type="scientific">Rhodopirellula maiorica SM1</name>
    <dbReference type="NCBI Taxonomy" id="1265738"/>
    <lineage>
        <taxon>Bacteria</taxon>
        <taxon>Pseudomonadati</taxon>
        <taxon>Planctomycetota</taxon>
        <taxon>Planctomycetia</taxon>
        <taxon>Pirellulales</taxon>
        <taxon>Pirellulaceae</taxon>
        <taxon>Novipirellula</taxon>
    </lineage>
</organism>
<feature type="region of interest" description="Disordered" evidence="5">
    <location>
        <begin position="562"/>
        <end position="581"/>
    </location>
</feature>
<dbReference type="PANTHER" id="PTHR33546">
    <property type="entry name" value="LARGE, MULTIFUNCTIONAL SECRETED PROTEIN-RELATED"/>
    <property type="match status" value="1"/>
</dbReference>
<name>M5S2E7_9BACT</name>
<dbReference type="SUPFAM" id="SSF48371">
    <property type="entry name" value="ARM repeat"/>
    <property type="match status" value="1"/>
</dbReference>
<dbReference type="InterPro" id="IPR055557">
    <property type="entry name" value="DUF7133"/>
</dbReference>
<dbReference type="SUPFAM" id="SSF46626">
    <property type="entry name" value="Cytochrome c"/>
    <property type="match status" value="1"/>
</dbReference>
<dbReference type="GO" id="GO:0046872">
    <property type="term" value="F:metal ion binding"/>
    <property type="evidence" value="ECO:0007669"/>
    <property type="project" value="UniProtKB-KW"/>
</dbReference>
<keyword evidence="3 4" id="KW-0408">Iron</keyword>
<dbReference type="PATRIC" id="fig|1265738.3.peg.1262"/>
<dbReference type="OrthoDB" id="232040at2"/>
<dbReference type="InterPro" id="IPR036909">
    <property type="entry name" value="Cyt_c-like_dom_sf"/>
</dbReference>
<dbReference type="NCBIfam" id="TIGR02604">
    <property type="entry name" value="Piru_Ver_Nterm"/>
    <property type="match status" value="1"/>
</dbReference>
<protein>
    <submittedName>
        <fullName evidence="7">Membrane-bound dehydrogenase domain-containing protein</fullName>
    </submittedName>
</protein>
<evidence type="ECO:0000313" key="7">
    <source>
        <dbReference type="EMBL" id="EMI21797.1"/>
    </source>
</evidence>
<feature type="domain" description="Cytochrome c" evidence="6">
    <location>
        <begin position="239"/>
        <end position="375"/>
    </location>
</feature>
<keyword evidence="8" id="KW-1185">Reference proteome</keyword>
<keyword evidence="1 4" id="KW-0349">Heme</keyword>
<dbReference type="PANTHER" id="PTHR33546:SF1">
    <property type="entry name" value="LARGE, MULTIFUNCTIONAL SECRETED PROTEIN"/>
    <property type="match status" value="1"/>
</dbReference>
<dbReference type="Proteomes" id="UP000011991">
    <property type="component" value="Unassembled WGS sequence"/>
</dbReference>
<dbReference type="Pfam" id="PF00034">
    <property type="entry name" value="Cytochrom_C"/>
    <property type="match status" value="1"/>
</dbReference>
<feature type="compositionally biased region" description="Basic and acidic residues" evidence="5">
    <location>
        <begin position="562"/>
        <end position="579"/>
    </location>
</feature>
<dbReference type="InterPro" id="IPR011042">
    <property type="entry name" value="6-blade_b-propeller_TolB-like"/>
</dbReference>
<dbReference type="Gene3D" id="1.25.10.10">
    <property type="entry name" value="Leucine-rich Repeat Variant"/>
    <property type="match status" value="1"/>
</dbReference>
<dbReference type="GO" id="GO:0009055">
    <property type="term" value="F:electron transfer activity"/>
    <property type="evidence" value="ECO:0007669"/>
    <property type="project" value="InterPro"/>
</dbReference>
<proteinExistence type="predicted"/>
<dbReference type="InterPro" id="IPR016024">
    <property type="entry name" value="ARM-type_fold"/>
</dbReference>